<reference evidence="1" key="1">
    <citation type="journal article" date="2015" name="Nature">
        <title>Complex archaea that bridge the gap between prokaryotes and eukaryotes.</title>
        <authorList>
            <person name="Spang A."/>
            <person name="Saw J.H."/>
            <person name="Jorgensen S.L."/>
            <person name="Zaremba-Niedzwiedzka K."/>
            <person name="Martijn J."/>
            <person name="Lind A.E."/>
            <person name="van Eijk R."/>
            <person name="Schleper C."/>
            <person name="Guy L."/>
            <person name="Ettema T.J."/>
        </authorList>
    </citation>
    <scope>NUCLEOTIDE SEQUENCE</scope>
</reference>
<accession>A0A0F8ZN43</accession>
<evidence type="ECO:0000313" key="1">
    <source>
        <dbReference type="EMBL" id="KKK67839.1"/>
    </source>
</evidence>
<gene>
    <name evidence="1" type="ORF">LCGC14_2950030</name>
</gene>
<proteinExistence type="predicted"/>
<comment type="caution">
    <text evidence="1">The sequence shown here is derived from an EMBL/GenBank/DDBJ whole genome shotgun (WGS) entry which is preliminary data.</text>
</comment>
<name>A0A0F8ZN43_9ZZZZ</name>
<protein>
    <submittedName>
        <fullName evidence="1">Uncharacterized protein</fullName>
    </submittedName>
</protein>
<dbReference type="EMBL" id="LAZR01059412">
    <property type="protein sequence ID" value="KKK67839.1"/>
    <property type="molecule type" value="Genomic_DNA"/>
</dbReference>
<dbReference type="AlphaFoldDB" id="A0A0F8ZN43"/>
<feature type="non-terminal residue" evidence="1">
    <location>
        <position position="44"/>
    </location>
</feature>
<organism evidence="1">
    <name type="scientific">marine sediment metagenome</name>
    <dbReference type="NCBI Taxonomy" id="412755"/>
    <lineage>
        <taxon>unclassified sequences</taxon>
        <taxon>metagenomes</taxon>
        <taxon>ecological metagenomes</taxon>
    </lineage>
</organism>
<sequence length="44" mass="4993">MFDRPQIADVDWQSLVLGKYTAPPFEIVPAEINAFNAAHSEHHE</sequence>